<feature type="non-terminal residue" evidence="1">
    <location>
        <position position="1"/>
    </location>
</feature>
<dbReference type="Gene3D" id="3.90.79.10">
    <property type="entry name" value="Nucleoside Triphosphate Pyrophosphohydrolase"/>
    <property type="match status" value="1"/>
</dbReference>
<dbReference type="InterPro" id="IPR015797">
    <property type="entry name" value="NUDIX_hydrolase-like_dom_sf"/>
</dbReference>
<evidence type="ECO:0000313" key="1">
    <source>
        <dbReference type="EMBL" id="CAG8823347.1"/>
    </source>
</evidence>
<protein>
    <submittedName>
        <fullName evidence="1">37230_t:CDS:1</fullName>
    </submittedName>
</protein>
<reference evidence="1 2" key="1">
    <citation type="submission" date="2021-06" db="EMBL/GenBank/DDBJ databases">
        <authorList>
            <person name="Kallberg Y."/>
            <person name="Tangrot J."/>
            <person name="Rosling A."/>
        </authorList>
    </citation>
    <scope>NUCLEOTIDE SEQUENCE [LARGE SCALE GENOMIC DNA]</scope>
    <source>
        <strain evidence="1 2">120-4 pot B 10/14</strain>
    </source>
</reference>
<name>A0ABN7WA07_GIGMA</name>
<dbReference type="Proteomes" id="UP000789901">
    <property type="component" value="Unassembled WGS sequence"/>
</dbReference>
<dbReference type="SUPFAM" id="SSF55811">
    <property type="entry name" value="Nudix"/>
    <property type="match status" value="1"/>
</dbReference>
<dbReference type="EMBL" id="CAJVQB010036016">
    <property type="protein sequence ID" value="CAG8823347.1"/>
    <property type="molecule type" value="Genomic_DNA"/>
</dbReference>
<gene>
    <name evidence="1" type="ORF">GMARGA_LOCUS28315</name>
</gene>
<comment type="caution">
    <text evidence="1">The sequence shown here is derived from an EMBL/GenBank/DDBJ whole genome shotgun (WGS) entry which is preliminary data.</text>
</comment>
<keyword evidence="2" id="KW-1185">Reference proteome</keyword>
<accession>A0ABN7WA07</accession>
<proteinExistence type="predicted"/>
<evidence type="ECO:0000313" key="2">
    <source>
        <dbReference type="Proteomes" id="UP000789901"/>
    </source>
</evidence>
<organism evidence="1 2">
    <name type="scientific">Gigaspora margarita</name>
    <dbReference type="NCBI Taxonomy" id="4874"/>
    <lineage>
        <taxon>Eukaryota</taxon>
        <taxon>Fungi</taxon>
        <taxon>Fungi incertae sedis</taxon>
        <taxon>Mucoromycota</taxon>
        <taxon>Glomeromycotina</taxon>
        <taxon>Glomeromycetes</taxon>
        <taxon>Diversisporales</taxon>
        <taxon>Gigasporaceae</taxon>
        <taxon>Gigaspora</taxon>
    </lineage>
</organism>
<sequence>RQAWLNHCINPDKDYYNYYQSICEIKEIIKTFEECAIQETKEKANIEIEELNFINIHNWVHKFLDKKEMEPSKHNEWFLCELKDLKKYKLTDSLKINIEQIIDIISKKCTFLKYKKKRKIEENDDDNNHSVVSTPSEKEDIKTEDETRWKITNQKIRY</sequence>